<dbReference type="PRINTS" id="PR01590">
    <property type="entry name" value="HTHFIS"/>
</dbReference>
<dbReference type="InterPro" id="IPR009057">
    <property type="entry name" value="Homeodomain-like_sf"/>
</dbReference>
<dbReference type="InterPro" id="IPR058031">
    <property type="entry name" value="AAA_lid_NorR"/>
</dbReference>
<dbReference type="CDD" id="cd00009">
    <property type="entry name" value="AAA"/>
    <property type="match status" value="1"/>
</dbReference>
<dbReference type="RefSeq" id="WP_308613455.1">
    <property type="nucleotide sequence ID" value="NZ_WHJH01000010.1"/>
</dbReference>
<keyword evidence="4" id="KW-0238">DNA-binding</keyword>
<keyword evidence="1" id="KW-0547">Nucleotide-binding</keyword>
<evidence type="ECO:0000256" key="4">
    <source>
        <dbReference type="ARBA" id="ARBA00023125"/>
    </source>
</evidence>
<reference evidence="7 8" key="1">
    <citation type="submission" date="2019-10" db="EMBL/GenBank/DDBJ databases">
        <title>Taxonomy of Antarctic Massilia spp.: description of Massilia rubra sp. nov., Massilia aquatica sp. nov., Massilia mucilaginosa sp. nov., Massilia frigida sp. nov. isolated from streams, lakes and regoliths.</title>
        <authorList>
            <person name="Holochova P."/>
            <person name="Sedlacek I."/>
            <person name="Kralova S."/>
            <person name="Maslanova I."/>
            <person name="Busse H.-J."/>
            <person name="Stankova E."/>
            <person name="Vrbovska V."/>
            <person name="Kovarovic V."/>
            <person name="Bartak M."/>
            <person name="Svec P."/>
            <person name="Pantucek R."/>
        </authorList>
    </citation>
    <scope>NUCLEOTIDE SEQUENCE [LARGE SCALE GENOMIC DNA]</scope>
    <source>
        <strain evidence="7 8">CCM 8733</strain>
    </source>
</reference>
<dbReference type="InterPro" id="IPR027417">
    <property type="entry name" value="P-loop_NTPase"/>
</dbReference>
<dbReference type="SUPFAM" id="SSF46689">
    <property type="entry name" value="Homeodomain-like"/>
    <property type="match status" value="1"/>
</dbReference>
<sequence>MASRKRISGGSAMNALEPVGCSKSHKDVLDKLARVAPTNAEVLLIGPSGIGKELYANYVHMHSHRSAQRFVPVNCGSLSGDLLENTLFGHVGGAFTGARVLSEGLVSEAEGGTLFLDEVDSLSLPCQTKLLRFVQDQKYRRLGEGRLRQADVRVIAATNSDLEQAVIEGRFRRDLFFRLRVFPVEIAALCRRPEDIPELIDVFKERIAAQYKLPPVQLNLALVERMQRYEWPGNIRELENCIAYLTCLQLGRLIQPHELPLLSQLCDTPVQHGEQAAVLDDDFQESKNRMVAEFERQYIERALKITNGNVSAAARMSGKNRRALFELMRKHEISPSAFRNA</sequence>
<keyword evidence="8" id="KW-1185">Reference proteome</keyword>
<name>A0ABX0NRW7_9BURK</name>
<dbReference type="Proteomes" id="UP000609726">
    <property type="component" value="Unassembled WGS sequence"/>
</dbReference>
<dbReference type="InterPro" id="IPR003593">
    <property type="entry name" value="AAA+_ATPase"/>
</dbReference>
<dbReference type="SMART" id="SM00382">
    <property type="entry name" value="AAA"/>
    <property type="match status" value="1"/>
</dbReference>
<dbReference type="Gene3D" id="1.10.8.60">
    <property type="match status" value="1"/>
</dbReference>
<evidence type="ECO:0000259" key="6">
    <source>
        <dbReference type="PROSITE" id="PS50045"/>
    </source>
</evidence>
<evidence type="ECO:0000313" key="8">
    <source>
        <dbReference type="Proteomes" id="UP000609726"/>
    </source>
</evidence>
<accession>A0ABX0NRW7</accession>
<keyword evidence="2" id="KW-0067">ATP-binding</keyword>
<evidence type="ECO:0000256" key="2">
    <source>
        <dbReference type="ARBA" id="ARBA00022840"/>
    </source>
</evidence>
<dbReference type="InterPro" id="IPR025943">
    <property type="entry name" value="Sigma_54_int_dom_ATP-bd_2"/>
</dbReference>
<dbReference type="InterPro" id="IPR002197">
    <property type="entry name" value="HTH_Fis"/>
</dbReference>
<dbReference type="Gene3D" id="1.10.10.60">
    <property type="entry name" value="Homeodomain-like"/>
    <property type="match status" value="1"/>
</dbReference>
<evidence type="ECO:0000313" key="7">
    <source>
        <dbReference type="EMBL" id="NHZ89643.1"/>
    </source>
</evidence>
<protein>
    <submittedName>
        <fullName evidence="7">AAA family ATPase</fullName>
    </submittedName>
</protein>
<dbReference type="Pfam" id="PF00158">
    <property type="entry name" value="Sigma54_activat"/>
    <property type="match status" value="1"/>
</dbReference>
<evidence type="ECO:0000256" key="3">
    <source>
        <dbReference type="ARBA" id="ARBA00023015"/>
    </source>
</evidence>
<dbReference type="SUPFAM" id="SSF52540">
    <property type="entry name" value="P-loop containing nucleoside triphosphate hydrolases"/>
    <property type="match status" value="1"/>
</dbReference>
<dbReference type="Gene3D" id="3.40.50.300">
    <property type="entry name" value="P-loop containing nucleotide triphosphate hydrolases"/>
    <property type="match status" value="1"/>
</dbReference>
<keyword evidence="5" id="KW-0804">Transcription</keyword>
<organism evidence="7 8">
    <name type="scientific">Massilia mucilaginosa</name>
    <dbReference type="NCBI Taxonomy" id="2609282"/>
    <lineage>
        <taxon>Bacteria</taxon>
        <taxon>Pseudomonadati</taxon>
        <taxon>Pseudomonadota</taxon>
        <taxon>Betaproteobacteria</taxon>
        <taxon>Burkholderiales</taxon>
        <taxon>Oxalobacteraceae</taxon>
        <taxon>Telluria group</taxon>
        <taxon>Massilia</taxon>
    </lineage>
</organism>
<feature type="domain" description="Sigma-54 factor interaction" evidence="6">
    <location>
        <begin position="18"/>
        <end position="247"/>
    </location>
</feature>
<dbReference type="Pfam" id="PF02954">
    <property type="entry name" value="HTH_8"/>
    <property type="match status" value="1"/>
</dbReference>
<evidence type="ECO:0000256" key="1">
    <source>
        <dbReference type="ARBA" id="ARBA00022741"/>
    </source>
</evidence>
<dbReference type="EMBL" id="WHJH01000010">
    <property type="protein sequence ID" value="NHZ89643.1"/>
    <property type="molecule type" value="Genomic_DNA"/>
</dbReference>
<dbReference type="PROSITE" id="PS00676">
    <property type="entry name" value="SIGMA54_INTERACT_2"/>
    <property type="match status" value="1"/>
</dbReference>
<dbReference type="InterPro" id="IPR002078">
    <property type="entry name" value="Sigma_54_int"/>
</dbReference>
<keyword evidence="3" id="KW-0805">Transcription regulation</keyword>
<evidence type="ECO:0000256" key="5">
    <source>
        <dbReference type="ARBA" id="ARBA00023163"/>
    </source>
</evidence>
<comment type="caution">
    <text evidence="7">The sequence shown here is derived from an EMBL/GenBank/DDBJ whole genome shotgun (WGS) entry which is preliminary data.</text>
</comment>
<dbReference type="PANTHER" id="PTHR32071">
    <property type="entry name" value="TRANSCRIPTIONAL REGULATORY PROTEIN"/>
    <property type="match status" value="1"/>
</dbReference>
<dbReference type="PROSITE" id="PS00688">
    <property type="entry name" value="SIGMA54_INTERACT_3"/>
    <property type="match status" value="1"/>
</dbReference>
<dbReference type="PROSITE" id="PS50045">
    <property type="entry name" value="SIGMA54_INTERACT_4"/>
    <property type="match status" value="1"/>
</dbReference>
<dbReference type="Pfam" id="PF25601">
    <property type="entry name" value="AAA_lid_14"/>
    <property type="match status" value="1"/>
</dbReference>
<dbReference type="InterPro" id="IPR025944">
    <property type="entry name" value="Sigma_54_int_dom_CS"/>
</dbReference>
<gene>
    <name evidence="7" type="ORF">F2P45_11550</name>
</gene>
<proteinExistence type="predicted"/>